<dbReference type="Gene3D" id="1.20.140.20">
    <property type="entry name" value="Alpha-ketoacid/pyruvate dehydrogenase kinase, N-terminal domain"/>
    <property type="match status" value="1"/>
</dbReference>
<evidence type="ECO:0000256" key="8">
    <source>
        <dbReference type="RuleBase" id="RU366032"/>
    </source>
</evidence>
<dbReference type="InterPro" id="IPR036784">
    <property type="entry name" value="AK/P_DHK_N_sf"/>
</dbReference>
<comment type="subcellular location">
    <subcellularLocation>
        <location evidence="8">Mitochondrion matrix</location>
    </subcellularLocation>
</comment>
<sequence>MRAQRALRRSLAAEGGWRAPFRCIWGDGSPAQDSNASSRFYDHSIEEYASQDVEVLSLSQMLQFGRRAVHDRTLILKSARMIQRELPKRLARRLMDLQFLPHIVVTNPHIKLVYDSYYHAFATLRDMAPVTGFEDNAALDALLRRLLDEHAPMLDALARGLRECRSKAFVGDKLQLDSFLDGMLRSRISRRVLAEQHLHLGQSRQDFIGVIATHLQIADALDHAIQQARQVCTETYGRAPRVVITGAAHATLAYIPNHLDYMLFELLKNGMRAVVERYAPLERGASEPLPPLYIRIANAESCITLRLSDQGGGIAEEELVWRWGFTTMPPDGALPQDLRGQEEGWSNPVQMQQSRSLLSPMAGLGFGLPLSRLHAQYFGGDLVLGSPRRMRRPQWDQLAPELLTKVMAHLPFRDKLCAELSCRSWHSVLSDPQGGLWGDVHLGIEKLSSTVDRARNHGQPGSDLQLFLPMCRWLSSRASAGSLASLHLVTVPLEVHINLQGLEEDSDHGRAYYN</sequence>
<evidence type="ECO:0000259" key="10">
    <source>
        <dbReference type="Pfam" id="PF10436"/>
    </source>
</evidence>
<evidence type="ECO:0000256" key="7">
    <source>
        <dbReference type="ARBA" id="ARBA00023128"/>
    </source>
</evidence>
<keyword evidence="4 8" id="KW-0547">Nucleotide-binding</keyword>
<keyword evidence="6 8" id="KW-0067">ATP-binding</keyword>
<dbReference type="Pfam" id="PF10436">
    <property type="entry name" value="BCDHK_Adom3"/>
    <property type="match status" value="1"/>
</dbReference>
<dbReference type="InterPro" id="IPR036047">
    <property type="entry name" value="F-box-like_dom_sf"/>
</dbReference>
<keyword evidence="3 8" id="KW-0808">Transferase</keyword>
<dbReference type="PANTHER" id="PTHR11947">
    <property type="entry name" value="PYRUVATE DEHYDROGENASE KINASE"/>
    <property type="match status" value="1"/>
</dbReference>
<evidence type="ECO:0000256" key="3">
    <source>
        <dbReference type="ARBA" id="ARBA00022679"/>
    </source>
</evidence>
<name>A0AAW1Q0C1_9CHLO</name>
<keyword evidence="5 8" id="KW-0418">Kinase</keyword>
<evidence type="ECO:0000256" key="6">
    <source>
        <dbReference type="ARBA" id="ARBA00022840"/>
    </source>
</evidence>
<dbReference type="InterPro" id="IPR018955">
    <property type="entry name" value="BCDHK/PDK_N"/>
</dbReference>
<dbReference type="GO" id="GO:0005524">
    <property type="term" value="F:ATP binding"/>
    <property type="evidence" value="ECO:0007669"/>
    <property type="project" value="UniProtKB-UniRule"/>
</dbReference>
<evidence type="ECO:0000256" key="4">
    <source>
        <dbReference type="ARBA" id="ARBA00022741"/>
    </source>
</evidence>
<dbReference type="GO" id="GO:0005759">
    <property type="term" value="C:mitochondrial matrix"/>
    <property type="evidence" value="ECO:0007669"/>
    <property type="project" value="UniProtKB-SubCell"/>
</dbReference>
<keyword evidence="7 8" id="KW-0496">Mitochondrion</keyword>
<dbReference type="EMBL" id="JALJOQ010000001">
    <property type="protein sequence ID" value="KAK9815106.1"/>
    <property type="molecule type" value="Genomic_DNA"/>
</dbReference>
<evidence type="ECO:0000259" key="9">
    <source>
        <dbReference type="Pfam" id="PF00646"/>
    </source>
</evidence>
<dbReference type="Pfam" id="PF00646">
    <property type="entry name" value="F-box"/>
    <property type="match status" value="1"/>
</dbReference>
<dbReference type="SUPFAM" id="SSF69012">
    <property type="entry name" value="alpha-ketoacid dehydrogenase kinase, N-terminal domain"/>
    <property type="match status" value="1"/>
</dbReference>
<evidence type="ECO:0000256" key="2">
    <source>
        <dbReference type="ARBA" id="ARBA00022553"/>
    </source>
</evidence>
<keyword evidence="12" id="KW-1185">Reference proteome</keyword>
<dbReference type="EC" id="2.7.11.-" evidence="8"/>
<proteinExistence type="inferred from homology"/>
<comment type="similarity">
    <text evidence="1 8">Belongs to the PDK/BCKDK protein kinase family.</text>
</comment>
<gene>
    <name evidence="11" type="ORF">WJX73_007689</name>
</gene>
<dbReference type="Gene3D" id="1.20.1280.50">
    <property type="match status" value="1"/>
</dbReference>
<feature type="domain" description="Branched-chain alpha-ketoacid dehydrogenase kinase/Pyruvate dehydrogenase kinase N-terminal" evidence="10">
    <location>
        <begin position="56"/>
        <end position="211"/>
    </location>
</feature>
<protein>
    <recommendedName>
        <fullName evidence="8">Protein-serine/threonine kinase</fullName>
        <ecNumber evidence="8">2.7.11.-</ecNumber>
    </recommendedName>
</protein>
<feature type="domain" description="F-box" evidence="9">
    <location>
        <begin position="395"/>
        <end position="432"/>
    </location>
</feature>
<dbReference type="SUPFAM" id="SSF55874">
    <property type="entry name" value="ATPase domain of HSP90 chaperone/DNA topoisomerase II/histidine kinase"/>
    <property type="match status" value="1"/>
</dbReference>
<dbReference type="InterPro" id="IPR001810">
    <property type="entry name" value="F-box_dom"/>
</dbReference>
<dbReference type="InterPro" id="IPR036890">
    <property type="entry name" value="HATPase_C_sf"/>
</dbReference>
<dbReference type="GO" id="GO:0010906">
    <property type="term" value="P:regulation of glucose metabolic process"/>
    <property type="evidence" value="ECO:0007669"/>
    <property type="project" value="TreeGrafter"/>
</dbReference>
<organism evidence="11 12">
    <name type="scientific">Symbiochloris irregularis</name>
    <dbReference type="NCBI Taxonomy" id="706552"/>
    <lineage>
        <taxon>Eukaryota</taxon>
        <taxon>Viridiplantae</taxon>
        <taxon>Chlorophyta</taxon>
        <taxon>core chlorophytes</taxon>
        <taxon>Trebouxiophyceae</taxon>
        <taxon>Trebouxiales</taxon>
        <taxon>Trebouxiaceae</taxon>
        <taxon>Symbiochloris</taxon>
    </lineage>
</organism>
<evidence type="ECO:0000313" key="12">
    <source>
        <dbReference type="Proteomes" id="UP001465755"/>
    </source>
</evidence>
<dbReference type="PANTHER" id="PTHR11947:SF20">
    <property type="entry name" value="[3-METHYL-2-OXOBUTANOATE DEHYDROGENASE [LIPOAMIDE]] KINASE, MITOCHONDRIAL"/>
    <property type="match status" value="1"/>
</dbReference>
<evidence type="ECO:0000256" key="5">
    <source>
        <dbReference type="ARBA" id="ARBA00022777"/>
    </source>
</evidence>
<evidence type="ECO:0000313" key="11">
    <source>
        <dbReference type="EMBL" id="KAK9815106.1"/>
    </source>
</evidence>
<dbReference type="Gene3D" id="3.30.565.10">
    <property type="entry name" value="Histidine kinase-like ATPase, C-terminal domain"/>
    <property type="match status" value="1"/>
</dbReference>
<dbReference type="InterPro" id="IPR039028">
    <property type="entry name" value="BCKD/PDK"/>
</dbReference>
<accession>A0AAW1Q0C1</accession>
<dbReference type="GO" id="GO:0004740">
    <property type="term" value="F:pyruvate dehydrogenase (acetyl-transferring) kinase activity"/>
    <property type="evidence" value="ECO:0007669"/>
    <property type="project" value="TreeGrafter"/>
</dbReference>
<comment type="caution">
    <text evidence="11">The sequence shown here is derived from an EMBL/GenBank/DDBJ whole genome shotgun (WGS) entry which is preliminary data.</text>
</comment>
<dbReference type="AlphaFoldDB" id="A0AAW1Q0C1"/>
<evidence type="ECO:0000256" key="1">
    <source>
        <dbReference type="ARBA" id="ARBA00006155"/>
    </source>
</evidence>
<dbReference type="Proteomes" id="UP001465755">
    <property type="component" value="Unassembled WGS sequence"/>
</dbReference>
<dbReference type="SUPFAM" id="SSF81383">
    <property type="entry name" value="F-box domain"/>
    <property type="match status" value="1"/>
</dbReference>
<reference evidence="11 12" key="1">
    <citation type="journal article" date="2024" name="Nat. Commun.">
        <title>Phylogenomics reveals the evolutionary origins of lichenization in chlorophyte algae.</title>
        <authorList>
            <person name="Puginier C."/>
            <person name="Libourel C."/>
            <person name="Otte J."/>
            <person name="Skaloud P."/>
            <person name="Haon M."/>
            <person name="Grisel S."/>
            <person name="Petersen M."/>
            <person name="Berrin J.G."/>
            <person name="Delaux P.M."/>
            <person name="Dal Grande F."/>
            <person name="Keller J."/>
        </authorList>
    </citation>
    <scope>NUCLEOTIDE SEQUENCE [LARGE SCALE GENOMIC DNA]</scope>
    <source>
        <strain evidence="11 12">SAG 2036</strain>
    </source>
</reference>
<keyword evidence="2" id="KW-0597">Phosphoprotein</keyword>